<dbReference type="InterPro" id="IPR036398">
    <property type="entry name" value="CA_dom_sf"/>
</dbReference>
<proteinExistence type="predicted"/>
<dbReference type="Proteomes" id="UP001266305">
    <property type="component" value="Unassembled WGS sequence"/>
</dbReference>
<reference evidence="3 4" key="1">
    <citation type="submission" date="2023-05" db="EMBL/GenBank/DDBJ databases">
        <title>B98-5 Cell Line De Novo Hybrid Assembly: An Optical Mapping Approach.</title>
        <authorList>
            <person name="Kananen K."/>
            <person name="Auerbach J.A."/>
            <person name="Kautto E."/>
            <person name="Blachly J.S."/>
        </authorList>
    </citation>
    <scope>NUCLEOTIDE SEQUENCE [LARGE SCALE GENOMIC DNA]</scope>
    <source>
        <strain evidence="3">B95-8</strain>
        <tissue evidence="3">Cell line</tissue>
    </source>
</reference>
<evidence type="ECO:0000256" key="1">
    <source>
        <dbReference type="SAM" id="MobiDB-lite"/>
    </source>
</evidence>
<dbReference type="Gene3D" id="3.10.200.10">
    <property type="entry name" value="Alpha carbonic anhydrase"/>
    <property type="match status" value="1"/>
</dbReference>
<protein>
    <recommendedName>
        <fullName evidence="2">Alpha-carbonic anhydrase domain-containing protein</fullName>
    </recommendedName>
</protein>
<evidence type="ECO:0000313" key="3">
    <source>
        <dbReference type="EMBL" id="KAK2085648.1"/>
    </source>
</evidence>
<feature type="domain" description="Alpha-carbonic anhydrase" evidence="2">
    <location>
        <begin position="145"/>
        <end position="209"/>
    </location>
</feature>
<comment type="caution">
    <text evidence="3">The sequence shown here is derived from an EMBL/GenBank/DDBJ whole genome shotgun (WGS) entry which is preliminary data.</text>
</comment>
<name>A0ABQ9TLN6_SAGOE</name>
<dbReference type="SUPFAM" id="SSF51069">
    <property type="entry name" value="Carbonic anhydrase"/>
    <property type="match status" value="1"/>
</dbReference>
<evidence type="ECO:0000259" key="2">
    <source>
        <dbReference type="Pfam" id="PF00194"/>
    </source>
</evidence>
<feature type="region of interest" description="Disordered" evidence="1">
    <location>
        <begin position="39"/>
        <end position="79"/>
    </location>
</feature>
<feature type="region of interest" description="Disordered" evidence="1">
    <location>
        <begin position="1"/>
        <end position="22"/>
    </location>
</feature>
<feature type="region of interest" description="Disordered" evidence="1">
    <location>
        <begin position="131"/>
        <end position="152"/>
    </location>
</feature>
<dbReference type="InterPro" id="IPR001148">
    <property type="entry name" value="CA_dom"/>
</dbReference>
<dbReference type="EMBL" id="JASSZA010000021">
    <property type="protein sequence ID" value="KAK2085648.1"/>
    <property type="molecule type" value="Genomic_DNA"/>
</dbReference>
<evidence type="ECO:0000313" key="4">
    <source>
        <dbReference type="Proteomes" id="UP001266305"/>
    </source>
</evidence>
<accession>A0ABQ9TLN6</accession>
<feature type="compositionally biased region" description="Polar residues" evidence="1">
    <location>
        <begin position="39"/>
        <end position="58"/>
    </location>
</feature>
<gene>
    <name evidence="3" type="ORF">P7K49_036948</name>
</gene>
<keyword evidence="4" id="KW-1185">Reference proteome</keyword>
<organism evidence="3 4">
    <name type="scientific">Saguinus oedipus</name>
    <name type="common">Cotton-top tamarin</name>
    <name type="synonym">Oedipomidas oedipus</name>
    <dbReference type="NCBI Taxonomy" id="9490"/>
    <lineage>
        <taxon>Eukaryota</taxon>
        <taxon>Metazoa</taxon>
        <taxon>Chordata</taxon>
        <taxon>Craniata</taxon>
        <taxon>Vertebrata</taxon>
        <taxon>Euteleostomi</taxon>
        <taxon>Mammalia</taxon>
        <taxon>Eutheria</taxon>
        <taxon>Euarchontoglires</taxon>
        <taxon>Primates</taxon>
        <taxon>Haplorrhini</taxon>
        <taxon>Platyrrhini</taxon>
        <taxon>Cebidae</taxon>
        <taxon>Callitrichinae</taxon>
        <taxon>Saguinus</taxon>
    </lineage>
</organism>
<sequence length="275" mass="30330">MRWDSCDCEDRFQPHPERREPHCAQPAFPTVPFSIHLSSPKSLRTSRGHSVTMSTQKQKPIPIGGTDQEVVASSGKESPMVARKAEERGAPYGHRSSCPGAPTCQFPMGQFPVSRDLRGLVRPGFCPVRPRRDMKLTPPQVHPLWTGPVSVPGGTRQSPINIRWKDSVYDPRLKPLKVSYDAASCLYVWNSGYLFQVEFDDTTEASGSGASQGMGKRAGNAAFFVLLGGRDRVASGRTQQGDSGDCQLVLTLQMRTLAPARTQGWHHSQREKETS</sequence>
<dbReference type="Pfam" id="PF00194">
    <property type="entry name" value="Carb_anhydrase"/>
    <property type="match status" value="1"/>
</dbReference>